<keyword evidence="1" id="KW-0433">Leucine-rich repeat</keyword>
<dbReference type="InterPro" id="IPR000483">
    <property type="entry name" value="Cys-rich_flank_reg_C"/>
</dbReference>
<dbReference type="Gene3D" id="3.80.10.10">
    <property type="entry name" value="Ribonuclease Inhibitor"/>
    <property type="match status" value="1"/>
</dbReference>
<feature type="domain" description="LRRCT" evidence="5">
    <location>
        <begin position="274"/>
        <end position="320"/>
    </location>
</feature>
<evidence type="ECO:0000256" key="4">
    <source>
        <dbReference type="SAM" id="SignalP"/>
    </source>
</evidence>
<dbReference type="InterPro" id="IPR032675">
    <property type="entry name" value="LRR_dom_sf"/>
</dbReference>
<organism evidence="6 8">
    <name type="scientific">Trichonephila inaurata madagascariensis</name>
    <dbReference type="NCBI Taxonomy" id="2747483"/>
    <lineage>
        <taxon>Eukaryota</taxon>
        <taxon>Metazoa</taxon>
        <taxon>Ecdysozoa</taxon>
        <taxon>Arthropoda</taxon>
        <taxon>Chelicerata</taxon>
        <taxon>Arachnida</taxon>
        <taxon>Araneae</taxon>
        <taxon>Araneomorphae</taxon>
        <taxon>Entelegynae</taxon>
        <taxon>Araneoidea</taxon>
        <taxon>Nephilidae</taxon>
        <taxon>Trichonephila</taxon>
        <taxon>Trichonephila inaurata</taxon>
    </lineage>
</organism>
<proteinExistence type="predicted"/>
<dbReference type="InterPro" id="IPR003591">
    <property type="entry name" value="Leu-rich_rpt_typical-subtyp"/>
</dbReference>
<keyword evidence="3" id="KW-0677">Repeat</keyword>
<dbReference type="SMART" id="SM00082">
    <property type="entry name" value="LRRCT"/>
    <property type="match status" value="1"/>
</dbReference>
<dbReference type="EMBL" id="BMAV01022602">
    <property type="protein sequence ID" value="GFY77707.1"/>
    <property type="molecule type" value="Genomic_DNA"/>
</dbReference>
<dbReference type="PANTHER" id="PTHR24373">
    <property type="entry name" value="SLIT RELATED LEUCINE-RICH REPEAT NEURONAL PROTEIN"/>
    <property type="match status" value="1"/>
</dbReference>
<dbReference type="OrthoDB" id="6417771at2759"/>
<sequence length="324" mass="37183">MSFKSLISIILLQGLLCNCWAVDPRDTCPKAEELTPCFCQKHFETGRAIVRCESIASNDILLDVLNKTSDYEYESLFVDLSTLTYIPSTIFEIKKLTNVYIFASAMVSLFDKPPNATFLEVLYLNELKLTRTIQYDLFAGFPNLNELYIESSKTRNLDQTFRDNVAKTLTKLTLKNCSIEKFDDQIFASLDNLVEISLEDNKVKEPKRSMFSSPSKLEKINLKNNQIKYLPEDIFSGMDNLRHIWLSNNLIAELNENTLKIPFQKLRSFLVDGNPIKCDCSLKWITKVDRENAFWNNFIGQCAAPKSRQGEALNDLKESDFPNC</sequence>
<reference evidence="6" key="1">
    <citation type="submission" date="2020-08" db="EMBL/GenBank/DDBJ databases">
        <title>Multicomponent nature underlies the extraordinary mechanical properties of spider dragline silk.</title>
        <authorList>
            <person name="Kono N."/>
            <person name="Nakamura H."/>
            <person name="Mori M."/>
            <person name="Yoshida Y."/>
            <person name="Ohtoshi R."/>
            <person name="Malay A.D."/>
            <person name="Moran D.A.P."/>
            <person name="Tomita M."/>
            <person name="Numata K."/>
            <person name="Arakawa K."/>
        </authorList>
    </citation>
    <scope>NUCLEOTIDE SEQUENCE</scope>
</reference>
<evidence type="ECO:0000256" key="2">
    <source>
        <dbReference type="ARBA" id="ARBA00022729"/>
    </source>
</evidence>
<dbReference type="PANTHER" id="PTHR24373:SF370">
    <property type="entry name" value="FISH-LIPS, ISOFORM E"/>
    <property type="match status" value="1"/>
</dbReference>
<evidence type="ECO:0000256" key="3">
    <source>
        <dbReference type="ARBA" id="ARBA00022737"/>
    </source>
</evidence>
<dbReference type="InterPro" id="IPR026906">
    <property type="entry name" value="LRR_5"/>
</dbReference>
<dbReference type="InterPro" id="IPR001611">
    <property type="entry name" value="Leu-rich_rpt"/>
</dbReference>
<keyword evidence="2 4" id="KW-0732">Signal</keyword>
<evidence type="ECO:0000259" key="5">
    <source>
        <dbReference type="SMART" id="SM00082"/>
    </source>
</evidence>
<dbReference type="PROSITE" id="PS51450">
    <property type="entry name" value="LRR"/>
    <property type="match status" value="2"/>
</dbReference>
<name>A0A8X6X6H8_9ARAC</name>
<dbReference type="SUPFAM" id="SSF52058">
    <property type="entry name" value="L domain-like"/>
    <property type="match status" value="1"/>
</dbReference>
<dbReference type="GO" id="GO:0031012">
    <property type="term" value="C:extracellular matrix"/>
    <property type="evidence" value="ECO:0007669"/>
    <property type="project" value="TreeGrafter"/>
</dbReference>
<dbReference type="AlphaFoldDB" id="A0A8X6X6H8"/>
<dbReference type="Pfam" id="PF13306">
    <property type="entry name" value="LRR_5"/>
    <property type="match status" value="1"/>
</dbReference>
<dbReference type="Pfam" id="PF13855">
    <property type="entry name" value="LRR_8"/>
    <property type="match status" value="1"/>
</dbReference>
<feature type="chain" id="PRO_5036597000" description="LRRCT domain-containing protein" evidence="4">
    <location>
        <begin position="22"/>
        <end position="324"/>
    </location>
</feature>
<feature type="signal peptide" evidence="4">
    <location>
        <begin position="1"/>
        <end position="21"/>
    </location>
</feature>
<dbReference type="Proteomes" id="UP000886998">
    <property type="component" value="Unassembled WGS sequence"/>
</dbReference>
<dbReference type="InterPro" id="IPR050328">
    <property type="entry name" value="Dev_Immune_Receptor"/>
</dbReference>
<dbReference type="GO" id="GO:0005615">
    <property type="term" value="C:extracellular space"/>
    <property type="evidence" value="ECO:0007669"/>
    <property type="project" value="TreeGrafter"/>
</dbReference>
<evidence type="ECO:0000313" key="6">
    <source>
        <dbReference type="EMBL" id="GFY46919.1"/>
    </source>
</evidence>
<gene>
    <name evidence="6" type="primary">AVEN_224516_1</name>
    <name evidence="6" type="ORF">TNIN_200721</name>
    <name evidence="7" type="ORF">TNIN_479571</name>
</gene>
<dbReference type="SMART" id="SM00369">
    <property type="entry name" value="LRR_TYP"/>
    <property type="match status" value="3"/>
</dbReference>
<evidence type="ECO:0000313" key="7">
    <source>
        <dbReference type="EMBL" id="GFY77707.1"/>
    </source>
</evidence>
<evidence type="ECO:0000313" key="8">
    <source>
        <dbReference type="Proteomes" id="UP000886998"/>
    </source>
</evidence>
<comment type="caution">
    <text evidence="6">The sequence shown here is derived from an EMBL/GenBank/DDBJ whole genome shotgun (WGS) entry which is preliminary data.</text>
</comment>
<accession>A0A8X6X6H8</accession>
<protein>
    <recommendedName>
        <fullName evidence="5">LRRCT domain-containing protein</fullName>
    </recommendedName>
</protein>
<dbReference type="EMBL" id="BMAV01005669">
    <property type="protein sequence ID" value="GFY46919.1"/>
    <property type="molecule type" value="Genomic_DNA"/>
</dbReference>
<evidence type="ECO:0000256" key="1">
    <source>
        <dbReference type="ARBA" id="ARBA00022614"/>
    </source>
</evidence>
<keyword evidence="8" id="KW-1185">Reference proteome</keyword>